<dbReference type="AlphaFoldDB" id="A0A8J3ZBX2"/>
<feature type="domain" description="Smf/DprA SLOG" evidence="2">
    <location>
        <begin position="80"/>
        <end position="306"/>
    </location>
</feature>
<proteinExistence type="inferred from homology"/>
<name>A0A8J3ZBX2_9ACTN</name>
<accession>A0A8J3ZBX2</accession>
<dbReference type="Proteomes" id="UP000612585">
    <property type="component" value="Unassembled WGS sequence"/>
</dbReference>
<evidence type="ECO:0000256" key="1">
    <source>
        <dbReference type="ARBA" id="ARBA00006525"/>
    </source>
</evidence>
<gene>
    <name evidence="3" type="ORF">Vau01_063810</name>
</gene>
<dbReference type="InterPro" id="IPR057666">
    <property type="entry name" value="DrpA_SLOG"/>
</dbReference>
<keyword evidence="4" id="KW-1185">Reference proteome</keyword>
<organism evidence="3 4">
    <name type="scientific">Virgisporangium aurantiacum</name>
    <dbReference type="NCBI Taxonomy" id="175570"/>
    <lineage>
        <taxon>Bacteria</taxon>
        <taxon>Bacillati</taxon>
        <taxon>Actinomycetota</taxon>
        <taxon>Actinomycetes</taxon>
        <taxon>Micromonosporales</taxon>
        <taxon>Micromonosporaceae</taxon>
        <taxon>Virgisporangium</taxon>
    </lineage>
</organism>
<dbReference type="SUPFAM" id="SSF102405">
    <property type="entry name" value="MCP/YpsA-like"/>
    <property type="match status" value="1"/>
</dbReference>
<reference evidence="3" key="1">
    <citation type="submission" date="2021-01" db="EMBL/GenBank/DDBJ databases">
        <title>Whole genome shotgun sequence of Virgisporangium aurantiacum NBRC 16421.</title>
        <authorList>
            <person name="Komaki H."/>
            <person name="Tamura T."/>
        </authorList>
    </citation>
    <scope>NUCLEOTIDE SEQUENCE</scope>
    <source>
        <strain evidence="3">NBRC 16421</strain>
    </source>
</reference>
<dbReference type="GO" id="GO:0009294">
    <property type="term" value="P:DNA-mediated transformation"/>
    <property type="evidence" value="ECO:0007669"/>
    <property type="project" value="InterPro"/>
</dbReference>
<dbReference type="Gene3D" id="3.40.50.450">
    <property type="match status" value="1"/>
</dbReference>
<dbReference type="PANTHER" id="PTHR43022:SF1">
    <property type="entry name" value="PROTEIN SMF"/>
    <property type="match status" value="1"/>
</dbReference>
<comment type="similarity">
    <text evidence="1">Belongs to the DprA/Smf family.</text>
</comment>
<comment type="caution">
    <text evidence="3">The sequence shown here is derived from an EMBL/GenBank/DDBJ whole genome shotgun (WGS) entry which is preliminary data.</text>
</comment>
<evidence type="ECO:0000259" key="2">
    <source>
        <dbReference type="Pfam" id="PF02481"/>
    </source>
</evidence>
<dbReference type="PANTHER" id="PTHR43022">
    <property type="entry name" value="PROTEIN SMF"/>
    <property type="match status" value="1"/>
</dbReference>
<evidence type="ECO:0000313" key="3">
    <source>
        <dbReference type="EMBL" id="GIJ58865.1"/>
    </source>
</evidence>
<evidence type="ECO:0000313" key="4">
    <source>
        <dbReference type="Proteomes" id="UP000612585"/>
    </source>
</evidence>
<dbReference type="RefSeq" id="WP_204000268.1">
    <property type="nucleotide sequence ID" value="NZ_BOPG01000043.1"/>
</dbReference>
<protein>
    <submittedName>
        <fullName evidence="3">DNA protecting protein DprA</fullName>
    </submittedName>
</protein>
<dbReference type="InterPro" id="IPR003488">
    <property type="entry name" value="DprA"/>
</dbReference>
<dbReference type="NCBIfam" id="TIGR00732">
    <property type="entry name" value="dprA"/>
    <property type="match status" value="1"/>
</dbReference>
<sequence>MTRELYVGLSALVEPGNRELGQIVRRVGPYVAADALCSERVSEQLVGAATTRLGEPLRLPAVEAFGARLLDDADRLGVRIVCPDDEEWPSQLAHLVRISRGYTGQVADRDTDPPLALWVRGPHRLDHALARSVAIVGARAATGYGNYVAGDLAHGLAESGWTVVSGGALGIDGAAHRAALATGGVTVAVLACGINRPYPVSHTGMFERIGEEGLVISEWPPDAPPYKLRFLIRNRVIAASSAGTVLVEAAHRSGARQTLGRARLLGRPALVVPGPVTSAMSAGCHEELRIEGARAVASVAHVIEEVGRIGTDLAPLPSTPERPHDRLDPTSRQVLEGVPIRKPLPAEEIAAAAGVSGRDARRSLPMLVALGHVEAIDQGYRLARPA</sequence>
<dbReference type="EMBL" id="BOPG01000043">
    <property type="protein sequence ID" value="GIJ58865.1"/>
    <property type="molecule type" value="Genomic_DNA"/>
</dbReference>
<dbReference type="Pfam" id="PF02481">
    <property type="entry name" value="DNA_processg_A"/>
    <property type="match status" value="1"/>
</dbReference>